<dbReference type="PIRSF" id="PIRSF002741">
    <property type="entry name" value="MppA"/>
    <property type="match status" value="1"/>
</dbReference>
<dbReference type="Gene3D" id="3.10.105.10">
    <property type="entry name" value="Dipeptide-binding Protein, Domain 3"/>
    <property type="match status" value="1"/>
</dbReference>
<proteinExistence type="predicted"/>
<dbReference type="AlphaFoldDB" id="A0A5K7ZPU4"/>
<dbReference type="SUPFAM" id="SSF53850">
    <property type="entry name" value="Periplasmic binding protein-like II"/>
    <property type="match status" value="1"/>
</dbReference>
<feature type="signal peptide" evidence="2">
    <location>
        <begin position="1"/>
        <end position="20"/>
    </location>
</feature>
<name>A0A5K7ZPU4_9BACT</name>
<dbReference type="Pfam" id="PF00496">
    <property type="entry name" value="SBP_bac_5"/>
    <property type="match status" value="1"/>
</dbReference>
<feature type="compositionally biased region" description="Pro residues" evidence="1">
    <location>
        <begin position="132"/>
        <end position="147"/>
    </location>
</feature>
<evidence type="ECO:0000313" key="4">
    <source>
        <dbReference type="EMBL" id="BBO81929.1"/>
    </source>
</evidence>
<sequence length="565" mass="63162">MNKTVIMVTAGILFAMALTACSKTESKDSPAELVIGVSQDFRTTDVFSHKGFNCLVFQTLVKTGAEGTIEPLLADSWEVNADGTSYTFHLNKKAVFSDGTPVTARQVKASFLYKQTKKRKRGPGRPAGAGPGGPPPAKPEGAGPPPGKGDDGLNKEYGVFDNQRYHLPQWFAFRSMDAIDDHTLRFTLSRPYTLFLSELATTHMYPVLKADDAEPVTGYIGTGPYRIDTFKRTQYMTLVRNEHFWQGKPAIDRIRLKVIPDAETRAIALEAGEIHMTGYDHFDKIPNESVLRLRALPNVTTHRMTSMDHPSISYIAINYKRPPFTDKEVRQAICLAIDRNPLDQVMSETGRSTHGPFPKDHPDCAPDIDPAPFDPGKARQLLATAGWSDSDQDGILEKDGQRLAIALCFNSFDPQYKTVAEIVQAQLKAVGIELKLQMMELGAHITVMRDGTYDLALWPMMRYHMFFYTGHPSWLNVYNSPDLDEAFTAYLHDGDAPLRLQALARTQQLIVGSRAFPLFFERYDVVAWNHAYLKDFEPQPLGWDLSMGIWKANLKAGSKNPSKAR</sequence>
<dbReference type="KEGG" id="dov:DSCO28_24950"/>
<feature type="chain" id="PRO_5024463461" evidence="2">
    <location>
        <begin position="21"/>
        <end position="565"/>
    </location>
</feature>
<dbReference type="GO" id="GO:0030288">
    <property type="term" value="C:outer membrane-bounded periplasmic space"/>
    <property type="evidence" value="ECO:0007669"/>
    <property type="project" value="UniProtKB-ARBA"/>
</dbReference>
<dbReference type="EMBL" id="AP021876">
    <property type="protein sequence ID" value="BBO81929.1"/>
    <property type="molecule type" value="Genomic_DNA"/>
</dbReference>
<dbReference type="PANTHER" id="PTHR30290">
    <property type="entry name" value="PERIPLASMIC BINDING COMPONENT OF ABC TRANSPORTER"/>
    <property type="match status" value="1"/>
</dbReference>
<dbReference type="Gene3D" id="3.40.190.10">
    <property type="entry name" value="Periplasmic binding protein-like II"/>
    <property type="match status" value="1"/>
</dbReference>
<reference evidence="4 5" key="1">
    <citation type="submission" date="2019-11" db="EMBL/GenBank/DDBJ databases">
        <title>Comparative genomics of hydrocarbon-degrading Desulfosarcina strains.</title>
        <authorList>
            <person name="Watanabe M."/>
            <person name="Kojima H."/>
            <person name="Fukui M."/>
        </authorList>
    </citation>
    <scope>NUCLEOTIDE SEQUENCE [LARGE SCALE GENOMIC DNA]</scope>
    <source>
        <strain evidence="4 5">28bB2T</strain>
    </source>
</reference>
<keyword evidence="2" id="KW-0732">Signal</keyword>
<dbReference type="CDD" id="cd00995">
    <property type="entry name" value="PBP2_NikA_DppA_OppA_like"/>
    <property type="match status" value="1"/>
</dbReference>
<dbReference type="PROSITE" id="PS51257">
    <property type="entry name" value="PROKAR_LIPOPROTEIN"/>
    <property type="match status" value="1"/>
</dbReference>
<dbReference type="GO" id="GO:1904680">
    <property type="term" value="F:peptide transmembrane transporter activity"/>
    <property type="evidence" value="ECO:0007669"/>
    <property type="project" value="TreeGrafter"/>
</dbReference>
<evidence type="ECO:0000256" key="2">
    <source>
        <dbReference type="SAM" id="SignalP"/>
    </source>
</evidence>
<evidence type="ECO:0000313" key="5">
    <source>
        <dbReference type="Proteomes" id="UP000425960"/>
    </source>
</evidence>
<dbReference type="Proteomes" id="UP000425960">
    <property type="component" value="Chromosome"/>
</dbReference>
<dbReference type="GO" id="GO:0015833">
    <property type="term" value="P:peptide transport"/>
    <property type="evidence" value="ECO:0007669"/>
    <property type="project" value="TreeGrafter"/>
</dbReference>
<feature type="domain" description="Solute-binding protein family 5" evidence="3">
    <location>
        <begin position="68"/>
        <end position="459"/>
    </location>
</feature>
<organism evidence="4 5">
    <name type="scientific">Desulfosarcina ovata subsp. sediminis</name>
    <dbReference type="NCBI Taxonomy" id="885957"/>
    <lineage>
        <taxon>Bacteria</taxon>
        <taxon>Pseudomonadati</taxon>
        <taxon>Thermodesulfobacteriota</taxon>
        <taxon>Desulfobacteria</taxon>
        <taxon>Desulfobacterales</taxon>
        <taxon>Desulfosarcinaceae</taxon>
        <taxon>Desulfosarcina</taxon>
    </lineage>
</organism>
<dbReference type="RefSeq" id="WP_155322500.1">
    <property type="nucleotide sequence ID" value="NZ_AP021876.1"/>
</dbReference>
<dbReference type="GO" id="GO:0043190">
    <property type="term" value="C:ATP-binding cassette (ABC) transporter complex"/>
    <property type="evidence" value="ECO:0007669"/>
    <property type="project" value="InterPro"/>
</dbReference>
<dbReference type="InterPro" id="IPR000914">
    <property type="entry name" value="SBP_5_dom"/>
</dbReference>
<accession>A0A5K7ZPU4</accession>
<feature type="region of interest" description="Disordered" evidence="1">
    <location>
        <begin position="115"/>
        <end position="155"/>
    </location>
</feature>
<evidence type="ECO:0000259" key="3">
    <source>
        <dbReference type="Pfam" id="PF00496"/>
    </source>
</evidence>
<dbReference type="InterPro" id="IPR030678">
    <property type="entry name" value="Peptide/Ni-bd"/>
</dbReference>
<evidence type="ECO:0000256" key="1">
    <source>
        <dbReference type="SAM" id="MobiDB-lite"/>
    </source>
</evidence>
<dbReference type="InterPro" id="IPR039424">
    <property type="entry name" value="SBP_5"/>
</dbReference>
<protein>
    <submittedName>
        <fullName evidence="4">ABC transporter substrate-binding protein</fullName>
    </submittedName>
</protein>
<gene>
    <name evidence="4" type="ORF">DSCO28_24950</name>
</gene>